<dbReference type="RefSeq" id="WP_113679996.1">
    <property type="nucleotide sequence ID" value="NZ_CP030261.1"/>
</dbReference>
<name>A0A344LYX4_9FLAO</name>
<dbReference type="OrthoDB" id="1029582at2"/>
<accession>A0A344LYX4</accession>
<protein>
    <submittedName>
        <fullName evidence="1">Uncharacterized protein</fullName>
    </submittedName>
</protein>
<reference evidence="1 2" key="1">
    <citation type="submission" date="2018-06" db="EMBL/GenBank/DDBJ databases">
        <title>Genome sequencing of Flavobacterium.</title>
        <authorList>
            <person name="Baek M.-G."/>
            <person name="Yi H."/>
        </authorList>
    </citation>
    <scope>NUCLEOTIDE SEQUENCE [LARGE SCALE GENOMIC DNA]</scope>
    <source>
        <strain evidence="1 2">HYN0086</strain>
    </source>
</reference>
<evidence type="ECO:0000313" key="1">
    <source>
        <dbReference type="EMBL" id="AXB59116.1"/>
    </source>
</evidence>
<dbReference type="AlphaFoldDB" id="A0A344LYX4"/>
<sequence length="188" mass="21355">MKKVIICILFCAIWHIGNSQNYIPSIKNNTELHYVCKLHGQTRALSLTAKTAGDTITFKLETRGVKSSIVILPEALKNGNALSYNQGEYAPVLNLKPTETFFMISRSAYQDLIKNQTFIYNNTTYVLQKTEDKESFFIDGKQLEAFHVAAQIDQTEMWIVKNPDFPLICKMNKNPLGINFTLVKTVNN</sequence>
<keyword evidence="2" id="KW-1185">Reference proteome</keyword>
<evidence type="ECO:0000313" key="2">
    <source>
        <dbReference type="Proteomes" id="UP000251561"/>
    </source>
</evidence>
<dbReference type="EMBL" id="CP030261">
    <property type="protein sequence ID" value="AXB59116.1"/>
    <property type="molecule type" value="Genomic_DNA"/>
</dbReference>
<dbReference type="KEGG" id="ffl:HYN86_18070"/>
<organism evidence="1 2">
    <name type="scientific">Flavobacterium fluviale</name>
    <dbReference type="NCBI Taxonomy" id="2249356"/>
    <lineage>
        <taxon>Bacteria</taxon>
        <taxon>Pseudomonadati</taxon>
        <taxon>Bacteroidota</taxon>
        <taxon>Flavobacteriia</taxon>
        <taxon>Flavobacteriales</taxon>
        <taxon>Flavobacteriaceae</taxon>
        <taxon>Flavobacterium</taxon>
    </lineage>
</organism>
<proteinExistence type="predicted"/>
<gene>
    <name evidence="1" type="ORF">HYN86_18070</name>
</gene>
<dbReference type="Proteomes" id="UP000251561">
    <property type="component" value="Chromosome"/>
</dbReference>